<gene>
    <name evidence="1" type="ORF">Aau02nite_05320</name>
</gene>
<accession>A0A919VIG0</accession>
<keyword evidence="2" id="KW-1185">Reference proteome</keyword>
<organism evidence="1 2">
    <name type="scientific">Actinoplanes auranticolor</name>
    <dbReference type="NCBI Taxonomy" id="47988"/>
    <lineage>
        <taxon>Bacteria</taxon>
        <taxon>Bacillati</taxon>
        <taxon>Actinomycetota</taxon>
        <taxon>Actinomycetes</taxon>
        <taxon>Micromonosporales</taxon>
        <taxon>Micromonosporaceae</taxon>
        <taxon>Actinoplanes</taxon>
    </lineage>
</organism>
<proteinExistence type="predicted"/>
<dbReference type="Proteomes" id="UP000681340">
    <property type="component" value="Unassembled WGS sequence"/>
</dbReference>
<dbReference type="AlphaFoldDB" id="A0A919VIG0"/>
<comment type="caution">
    <text evidence="1">The sequence shown here is derived from an EMBL/GenBank/DDBJ whole genome shotgun (WGS) entry which is preliminary data.</text>
</comment>
<evidence type="ECO:0000313" key="1">
    <source>
        <dbReference type="EMBL" id="GIM63636.1"/>
    </source>
</evidence>
<dbReference type="EMBL" id="BOQL01000005">
    <property type="protein sequence ID" value="GIM63636.1"/>
    <property type="molecule type" value="Genomic_DNA"/>
</dbReference>
<reference evidence="1" key="1">
    <citation type="submission" date="2021-03" db="EMBL/GenBank/DDBJ databases">
        <title>Whole genome shotgun sequence of Actinoplanes auranticolor NBRC 12245.</title>
        <authorList>
            <person name="Komaki H."/>
            <person name="Tamura T."/>
        </authorList>
    </citation>
    <scope>NUCLEOTIDE SEQUENCE</scope>
    <source>
        <strain evidence="1">NBRC 12245</strain>
    </source>
</reference>
<evidence type="ECO:0000313" key="2">
    <source>
        <dbReference type="Proteomes" id="UP000681340"/>
    </source>
</evidence>
<name>A0A919VIG0_9ACTN</name>
<protein>
    <submittedName>
        <fullName evidence="1">Uncharacterized protein</fullName>
    </submittedName>
</protein>
<dbReference type="RefSeq" id="WP_212986679.1">
    <property type="nucleotide sequence ID" value="NZ_BAABEA010000003.1"/>
</dbReference>
<sequence length="140" mass="14924">MSSIIRFFVAPDDEAAEAQVDGGPDADHESVTFGNFDADLALLEWDSLLTGRSFDDALAASASAVIADEDDGAQVVAASLELQAALSRASAAELERVARQWAGERAAEGEPIDPELATEILDAVGRLARTEEQRLYCWIS</sequence>